<dbReference type="PANTHER" id="PTHR34374:SF1">
    <property type="entry name" value="LARGE RIBOSOMAL RNA SUBUNIT ACCUMULATION PROTEIN YCED HOMOLOG 1, CHLOROPLASTIC"/>
    <property type="match status" value="1"/>
</dbReference>
<proteinExistence type="predicted"/>
<dbReference type="InterPro" id="IPR003772">
    <property type="entry name" value="YceD"/>
</dbReference>
<comment type="caution">
    <text evidence="1">The sequence shown here is derived from an EMBL/GenBank/DDBJ whole genome shotgun (WGS) entry which is preliminary data.</text>
</comment>
<keyword evidence="2" id="KW-1185">Reference proteome</keyword>
<sequence length="178" mass="20041">MYFNVSQLLKEMGGAFRTYDVNDFASLVDGAPMTPISGVVKMMRTDAGIWVSAQLTTYVDCECSRCVADMEQFVRMEIEEEYLPEVDVNTGARLNFPDAMAENFYIDQTHMLDMSEAIRQYFGFSMPFKPVCSDECKGLCLTCGADLNDTSCSCDNVIRDPRWGPLLAFALPNEPHYN</sequence>
<gene>
    <name evidence="1" type="ORF">GBAR_LOCUS5379</name>
</gene>
<dbReference type="PANTHER" id="PTHR34374">
    <property type="entry name" value="LARGE RIBOSOMAL RNA SUBUNIT ACCUMULATION PROTEIN YCED HOMOLOG 1, CHLOROPLASTIC"/>
    <property type="match status" value="1"/>
</dbReference>
<dbReference type="Pfam" id="PF02620">
    <property type="entry name" value="YceD"/>
    <property type="match status" value="1"/>
</dbReference>
<reference evidence="1" key="1">
    <citation type="submission" date="2023-03" db="EMBL/GenBank/DDBJ databases">
        <authorList>
            <person name="Steffen K."/>
            <person name="Cardenas P."/>
        </authorList>
    </citation>
    <scope>NUCLEOTIDE SEQUENCE</scope>
</reference>
<accession>A0AA35RCD9</accession>
<name>A0AA35RCD9_GEOBA</name>
<dbReference type="EMBL" id="CASHTH010000800">
    <property type="protein sequence ID" value="CAI8007791.1"/>
    <property type="molecule type" value="Genomic_DNA"/>
</dbReference>
<organism evidence="1 2">
    <name type="scientific">Geodia barretti</name>
    <name type="common">Barrett's horny sponge</name>
    <dbReference type="NCBI Taxonomy" id="519541"/>
    <lineage>
        <taxon>Eukaryota</taxon>
        <taxon>Metazoa</taxon>
        <taxon>Porifera</taxon>
        <taxon>Demospongiae</taxon>
        <taxon>Heteroscleromorpha</taxon>
        <taxon>Tetractinellida</taxon>
        <taxon>Astrophorina</taxon>
        <taxon>Geodiidae</taxon>
        <taxon>Geodia</taxon>
    </lineage>
</organism>
<evidence type="ECO:0000313" key="2">
    <source>
        <dbReference type="Proteomes" id="UP001174909"/>
    </source>
</evidence>
<protein>
    <submittedName>
        <fullName evidence="1">Large ribosomal RNA subunit accumulation protein YCED homolog 1, chloroplastic</fullName>
    </submittedName>
</protein>
<dbReference type="AlphaFoldDB" id="A0AA35RCD9"/>
<evidence type="ECO:0000313" key="1">
    <source>
        <dbReference type="EMBL" id="CAI8007791.1"/>
    </source>
</evidence>
<dbReference type="Proteomes" id="UP001174909">
    <property type="component" value="Unassembled WGS sequence"/>
</dbReference>